<evidence type="ECO:0000256" key="1">
    <source>
        <dbReference type="SAM" id="MobiDB-lite"/>
    </source>
</evidence>
<feature type="region of interest" description="Disordered" evidence="1">
    <location>
        <begin position="53"/>
        <end position="84"/>
    </location>
</feature>
<dbReference type="Gene3D" id="3.40.50.300">
    <property type="entry name" value="P-loop containing nucleotide triphosphate hydrolases"/>
    <property type="match status" value="1"/>
</dbReference>
<organism evidence="3 4">
    <name type="scientific">Yimella lutea</name>
    <dbReference type="NCBI Taxonomy" id="587872"/>
    <lineage>
        <taxon>Bacteria</taxon>
        <taxon>Bacillati</taxon>
        <taxon>Actinomycetota</taxon>
        <taxon>Actinomycetes</taxon>
        <taxon>Micrococcales</taxon>
        <taxon>Dermacoccaceae</taxon>
        <taxon>Yimella</taxon>
    </lineage>
</organism>
<dbReference type="GO" id="GO:0005525">
    <property type="term" value="F:GTP binding"/>
    <property type="evidence" value="ECO:0007669"/>
    <property type="project" value="InterPro"/>
</dbReference>
<feature type="domain" description="G" evidence="2">
    <location>
        <begin position="86"/>
        <end position="196"/>
    </location>
</feature>
<dbReference type="RefSeq" id="WP_141928899.1">
    <property type="nucleotide sequence ID" value="NZ_BAABCI010000007.1"/>
</dbReference>
<name>A0A542EIX1_9MICO</name>
<dbReference type="InterPro" id="IPR027417">
    <property type="entry name" value="P-loop_NTPase"/>
</dbReference>
<dbReference type="SUPFAM" id="SSF52540">
    <property type="entry name" value="P-loop containing nucleoside triphosphate hydrolases"/>
    <property type="match status" value="1"/>
</dbReference>
<dbReference type="GO" id="GO:0030488">
    <property type="term" value="P:tRNA methylation"/>
    <property type="evidence" value="ECO:0007669"/>
    <property type="project" value="TreeGrafter"/>
</dbReference>
<dbReference type="InterPro" id="IPR006073">
    <property type="entry name" value="GTP-bd"/>
</dbReference>
<sequence>MPATPSRYEWMPSALPMLFGEEPEVSDPWPGLLNAVADFQGTVNEIEIQAVRDRAEAGLPPQVTRGDEPARPPTTDRSGDPTTPMRVVLMGRTMAGKSSLLAALTGSHFDRVGDGRQRFSRDVLAVTAAVSDAIEIVDTPGVGAYEGVDDTALALDAAREADVVLWVNSSDSVQEESAVALRQLGLIGKPIIVVLNCRQALEGVGRLNLLRFPERVFGQKDALVVEIEAHLAQASVRALGVVYVHALAAEAALADPEARVELHAASRINDLTDALLQEQRAHSESRRALRLVDAQRQGAAELERSLGSDMATLRAQAEHDRQKTADLHSRLRRVVHTAGEEMVADVKRAVGKRRDWHLQATDFGPTLEGEWKAELSTLKEEIEPLLKTRSAKLAADIRSATEAAESEWASVPLNDFGSIDLSDFGSVWGNRALRATVALVSVAVISAIGAVVAGPGGLAAGVKAAAITSTVATPVISIAASRLNDRINQTVLGKPEVLRRRRQQLAEKVGPILDQFSKAYVEAIGQSLGKLSDTLTDQQRRAESDAGALDDAAARLADHRNKLHATLTELDLQTTKALLRIAGRERLAHSVRRSTRVPGVCILTELTETGFHEAWLYPPDIGEKLSGGKAPPLRGEAASALSYTLSLIDAPVNLLEASAQSAHVHIDTDIPPAIAETWGDALATHIGKSVQITTTKKGAESHE</sequence>
<keyword evidence="4" id="KW-1185">Reference proteome</keyword>
<comment type="caution">
    <text evidence="3">The sequence shown here is derived from an EMBL/GenBank/DDBJ whole genome shotgun (WGS) entry which is preliminary data.</text>
</comment>
<reference evidence="3 4" key="1">
    <citation type="submission" date="2019-06" db="EMBL/GenBank/DDBJ databases">
        <title>Sequencing the genomes of 1000 actinobacteria strains.</title>
        <authorList>
            <person name="Klenk H.-P."/>
        </authorList>
    </citation>
    <scope>NUCLEOTIDE SEQUENCE [LARGE SCALE GENOMIC DNA]</scope>
    <source>
        <strain evidence="3 4">DSM 19828</strain>
    </source>
</reference>
<dbReference type="EMBL" id="VFMO01000001">
    <property type="protein sequence ID" value="TQJ15291.1"/>
    <property type="molecule type" value="Genomic_DNA"/>
</dbReference>
<evidence type="ECO:0000313" key="4">
    <source>
        <dbReference type="Proteomes" id="UP000320806"/>
    </source>
</evidence>
<dbReference type="GO" id="GO:0002098">
    <property type="term" value="P:tRNA wobble uridine modification"/>
    <property type="evidence" value="ECO:0007669"/>
    <property type="project" value="TreeGrafter"/>
</dbReference>
<evidence type="ECO:0000313" key="3">
    <source>
        <dbReference type="EMBL" id="TQJ15291.1"/>
    </source>
</evidence>
<dbReference type="CDD" id="cd00882">
    <property type="entry name" value="Ras_like_GTPase"/>
    <property type="match status" value="1"/>
</dbReference>
<dbReference type="AlphaFoldDB" id="A0A542EIX1"/>
<dbReference type="OrthoDB" id="434560at2"/>
<dbReference type="PANTHER" id="PTHR42714:SF2">
    <property type="entry name" value="TRNA MODIFICATION GTPASE GTPBP3, MITOCHONDRIAL"/>
    <property type="match status" value="1"/>
</dbReference>
<accession>A0A542EIX1</accession>
<dbReference type="Proteomes" id="UP000320806">
    <property type="component" value="Unassembled WGS sequence"/>
</dbReference>
<dbReference type="GO" id="GO:0005737">
    <property type="term" value="C:cytoplasm"/>
    <property type="evidence" value="ECO:0007669"/>
    <property type="project" value="TreeGrafter"/>
</dbReference>
<evidence type="ECO:0000259" key="2">
    <source>
        <dbReference type="Pfam" id="PF01926"/>
    </source>
</evidence>
<protein>
    <submittedName>
        <fullName evidence="3">50S ribosome-binding GTPase</fullName>
    </submittedName>
</protein>
<proteinExistence type="predicted"/>
<dbReference type="Pfam" id="PF01926">
    <property type="entry name" value="MMR_HSR1"/>
    <property type="match status" value="1"/>
</dbReference>
<dbReference type="PANTHER" id="PTHR42714">
    <property type="entry name" value="TRNA MODIFICATION GTPASE GTPBP3"/>
    <property type="match status" value="1"/>
</dbReference>
<gene>
    <name evidence="3" type="ORF">FB459_2834</name>
</gene>